<proteinExistence type="predicted"/>
<accession>A0A2X2CW61</accession>
<protein>
    <submittedName>
        <fullName evidence="1">Uncharacterized protein</fullName>
    </submittedName>
</protein>
<sequence length="101" mass="11139">MPSWKRGVRNAVEQVEPFRLGSNGFREQMACQVRGVQPMAGISLGIKNVGMILETADLWKSVGPDSNHAAPLKIDGDPIELRKHLQHFGAHVACYVFRVTA</sequence>
<evidence type="ECO:0000313" key="2">
    <source>
        <dbReference type="Proteomes" id="UP000250443"/>
    </source>
</evidence>
<dbReference type="EMBL" id="UAUF01000014">
    <property type="protein sequence ID" value="SPZ12268.1"/>
    <property type="molecule type" value="Genomic_DNA"/>
</dbReference>
<evidence type="ECO:0000313" key="1">
    <source>
        <dbReference type="EMBL" id="SPZ12268.1"/>
    </source>
</evidence>
<name>A0A2X2CW61_PSELU</name>
<gene>
    <name evidence="1" type="ORF">NCTC11842_04371</name>
</gene>
<organism evidence="1 2">
    <name type="scientific">Pseudomonas luteola</name>
    <dbReference type="NCBI Taxonomy" id="47886"/>
    <lineage>
        <taxon>Bacteria</taxon>
        <taxon>Pseudomonadati</taxon>
        <taxon>Pseudomonadota</taxon>
        <taxon>Gammaproteobacteria</taxon>
        <taxon>Pseudomonadales</taxon>
        <taxon>Pseudomonadaceae</taxon>
        <taxon>Pseudomonas</taxon>
    </lineage>
</organism>
<reference evidence="1 2" key="1">
    <citation type="submission" date="2018-06" db="EMBL/GenBank/DDBJ databases">
        <authorList>
            <consortium name="Pathogen Informatics"/>
            <person name="Doyle S."/>
        </authorList>
    </citation>
    <scope>NUCLEOTIDE SEQUENCE [LARGE SCALE GENOMIC DNA]</scope>
    <source>
        <strain evidence="1 2">NCTC11842</strain>
    </source>
</reference>
<dbReference type="Proteomes" id="UP000250443">
    <property type="component" value="Unassembled WGS sequence"/>
</dbReference>
<dbReference type="AlphaFoldDB" id="A0A2X2CW61"/>